<dbReference type="PRINTS" id="PR02008">
    <property type="entry name" value="RCMTFAMILY"/>
</dbReference>
<organism evidence="7 8">
    <name type="scientific">Chitinophaga caseinilytica</name>
    <dbReference type="NCBI Taxonomy" id="2267521"/>
    <lineage>
        <taxon>Bacteria</taxon>
        <taxon>Pseudomonadati</taxon>
        <taxon>Bacteroidota</taxon>
        <taxon>Chitinophagia</taxon>
        <taxon>Chitinophagales</taxon>
        <taxon>Chitinophagaceae</taxon>
        <taxon>Chitinophaga</taxon>
    </lineage>
</organism>
<dbReference type="InterPro" id="IPR001678">
    <property type="entry name" value="MeTrfase_RsmB-F_NOP2_dom"/>
</dbReference>
<evidence type="ECO:0000313" key="7">
    <source>
        <dbReference type="EMBL" id="WZN48426.1"/>
    </source>
</evidence>
<name>A0ABZ2Z877_9BACT</name>
<evidence type="ECO:0000256" key="2">
    <source>
        <dbReference type="ARBA" id="ARBA00022679"/>
    </source>
</evidence>
<dbReference type="PROSITE" id="PS51686">
    <property type="entry name" value="SAM_MT_RSMB_NOP"/>
    <property type="match status" value="1"/>
</dbReference>
<dbReference type="InterPro" id="IPR023267">
    <property type="entry name" value="RCMT"/>
</dbReference>
<dbReference type="RefSeq" id="WP_341843018.1">
    <property type="nucleotide sequence ID" value="NZ_CP149792.1"/>
</dbReference>
<feature type="binding site" evidence="5">
    <location>
        <position position="266"/>
    </location>
    <ligand>
        <name>S-adenosyl-L-methionine</name>
        <dbReference type="ChEBI" id="CHEBI:59789"/>
    </ligand>
</feature>
<evidence type="ECO:0000259" key="6">
    <source>
        <dbReference type="PROSITE" id="PS51686"/>
    </source>
</evidence>
<evidence type="ECO:0000313" key="8">
    <source>
        <dbReference type="Proteomes" id="UP001449657"/>
    </source>
</evidence>
<feature type="domain" description="SAM-dependent MTase RsmB/NOP-type" evidence="6">
    <location>
        <begin position="118"/>
        <end position="387"/>
    </location>
</feature>
<feature type="binding site" evidence="5">
    <location>
        <position position="287"/>
    </location>
    <ligand>
        <name>S-adenosyl-L-methionine</name>
        <dbReference type="ChEBI" id="CHEBI:59789"/>
    </ligand>
</feature>
<dbReference type="PANTHER" id="PTHR22807:SF61">
    <property type="entry name" value="NOL1_NOP2_SUN FAMILY PROTEIN _ ANTITERMINATION NUSB DOMAIN-CONTAINING PROTEIN"/>
    <property type="match status" value="1"/>
</dbReference>
<evidence type="ECO:0000256" key="1">
    <source>
        <dbReference type="ARBA" id="ARBA00022603"/>
    </source>
</evidence>
<accession>A0ABZ2Z877</accession>
<gene>
    <name evidence="7" type="ORF">WJU22_09585</name>
</gene>
<dbReference type="SUPFAM" id="SSF53335">
    <property type="entry name" value="S-adenosyl-L-methionine-dependent methyltransferases"/>
    <property type="match status" value="1"/>
</dbReference>
<comment type="similarity">
    <text evidence="5">Belongs to the class I-like SAM-binding methyltransferase superfamily. RsmB/NOP family.</text>
</comment>
<keyword evidence="2 5" id="KW-0808">Transferase</keyword>
<feature type="binding site" evidence="5">
    <location>
        <position position="239"/>
    </location>
    <ligand>
        <name>S-adenosyl-L-methionine</name>
        <dbReference type="ChEBI" id="CHEBI:59789"/>
    </ligand>
</feature>
<dbReference type="InterPro" id="IPR029063">
    <property type="entry name" value="SAM-dependent_MTases_sf"/>
</dbReference>
<keyword evidence="3 5" id="KW-0949">S-adenosyl-L-methionine</keyword>
<dbReference type="InterPro" id="IPR049560">
    <property type="entry name" value="MeTrfase_RsmB-F_NOP2_cat"/>
</dbReference>
<sequence length="387" mass="43646">MTRWENYLRSAAAVLEEYDGSVPLHHFLKQFFKSRPQMGSRDRKTVQQLVYRYYRLGRWQMDMPVEDRLLLATFLCETAPDAMLESLRPEFAKHISAPLAEKLAIAQLDWDPAAVFPFPDHLSPSIEADAFTRSFFQQPRLFIRARPGKKKAIVKQLEQAGVVYATVGTDAIALPNGTKTEAILPEKSWYEIQDLSSQETGLRFHPKAKEYWWDCCAASGGKSILLHDHEPDIRLLVSDVRSSILDNLRKRFAEAGIRDYASRTLDLTDPGLGGHLPHTSFNGIILDAPCTGSGTWGRSPENLYFFEAAKIAEYAALQKKIAKNVSKFLAPGGTLVYITCSVFREENEDAAAFLERDCGLRIVESTVVEGFRRFADSMFVTVAQRSK</sequence>
<proteinExistence type="inferred from homology"/>
<dbReference type="EMBL" id="CP150096">
    <property type="protein sequence ID" value="WZN48426.1"/>
    <property type="molecule type" value="Genomic_DNA"/>
</dbReference>
<dbReference type="Pfam" id="PF01189">
    <property type="entry name" value="Methyltr_RsmB-F"/>
    <property type="match status" value="1"/>
</dbReference>
<comment type="caution">
    <text evidence="5">Lacks conserved residue(s) required for the propagation of feature annotation.</text>
</comment>
<feature type="active site" description="Nucleophile" evidence="5">
    <location>
        <position position="340"/>
    </location>
</feature>
<evidence type="ECO:0000256" key="4">
    <source>
        <dbReference type="ARBA" id="ARBA00022884"/>
    </source>
</evidence>
<keyword evidence="4 5" id="KW-0694">RNA-binding</keyword>
<protein>
    <submittedName>
        <fullName evidence="7">Fmu (Sun) domain-containing protein</fullName>
    </submittedName>
</protein>
<dbReference type="Proteomes" id="UP001449657">
    <property type="component" value="Chromosome"/>
</dbReference>
<keyword evidence="1 5" id="KW-0489">Methyltransferase</keyword>
<dbReference type="Gene3D" id="3.40.50.150">
    <property type="entry name" value="Vaccinia Virus protein VP39"/>
    <property type="match status" value="1"/>
</dbReference>
<keyword evidence="8" id="KW-1185">Reference proteome</keyword>
<reference evidence="7 8" key="1">
    <citation type="submission" date="2024-03" db="EMBL/GenBank/DDBJ databases">
        <title>Chitinophaga caseinilytica sp. nov., a casein hydrolysing bacterium isolated from forest soil.</title>
        <authorList>
            <person name="Lee D.S."/>
            <person name="Han D.M."/>
            <person name="Baek J.H."/>
            <person name="Choi D.G."/>
            <person name="Jeon J.H."/>
            <person name="Jeon C.O."/>
        </authorList>
    </citation>
    <scope>NUCLEOTIDE SEQUENCE [LARGE SCALE GENOMIC DNA]</scope>
    <source>
        <strain evidence="7 8">KACC 19118</strain>
    </source>
</reference>
<dbReference type="PANTHER" id="PTHR22807">
    <property type="entry name" value="NOP2 YEAST -RELATED NOL1/NOP2/FMU SUN DOMAIN-CONTAINING"/>
    <property type="match status" value="1"/>
</dbReference>
<evidence type="ECO:0000256" key="5">
    <source>
        <dbReference type="PROSITE-ProRule" id="PRU01023"/>
    </source>
</evidence>
<evidence type="ECO:0000256" key="3">
    <source>
        <dbReference type="ARBA" id="ARBA00022691"/>
    </source>
</evidence>